<feature type="region of interest" description="Disordered" evidence="1">
    <location>
        <begin position="41"/>
        <end position="60"/>
    </location>
</feature>
<evidence type="ECO:0000256" key="2">
    <source>
        <dbReference type="SAM" id="Phobius"/>
    </source>
</evidence>
<comment type="caution">
    <text evidence="3">The sequence shown here is derived from an EMBL/GenBank/DDBJ whole genome shotgun (WGS) entry which is preliminary data.</text>
</comment>
<name>A0A8K0GPE6_IGNLU</name>
<keyword evidence="2" id="KW-1133">Transmembrane helix</keyword>
<dbReference type="AlphaFoldDB" id="A0A8K0GPE6"/>
<accession>A0A8K0GPE6</accession>
<dbReference type="EMBL" id="VTPC01000643">
    <property type="protein sequence ID" value="KAF2904933.1"/>
    <property type="molecule type" value="Genomic_DNA"/>
</dbReference>
<sequence length="251" mass="26902">MKCVKYFLCNYLIVIAIIEVGSIRNYPIDKNLITEEDRRAAEKLEENTPPQTSEIKSSETKKRGLFLSTIHRSPTSLIHPAIAIGYDERDKPDYDAHHGSEFHHGISEGRPFITTTTGSRGGYAGHYPGEYGGLYGHTGGEGGFEYPVGGYGYGYGHGHGHGHGHGPGPGPTGIGHHGGYGGGYKNLKGLLLPLAGIALLGAAAALTANPVLLQLGVINGRRRRRGLLQGVNNFVYPSDHVIAANRKLSKI</sequence>
<evidence type="ECO:0000313" key="4">
    <source>
        <dbReference type="Proteomes" id="UP000801492"/>
    </source>
</evidence>
<gene>
    <name evidence="3" type="ORF">ILUMI_01244</name>
</gene>
<evidence type="ECO:0000313" key="3">
    <source>
        <dbReference type="EMBL" id="KAF2904933.1"/>
    </source>
</evidence>
<keyword evidence="4" id="KW-1185">Reference proteome</keyword>
<keyword evidence="2" id="KW-0472">Membrane</keyword>
<dbReference type="Proteomes" id="UP000801492">
    <property type="component" value="Unassembled WGS sequence"/>
</dbReference>
<protein>
    <submittedName>
        <fullName evidence="3">Uncharacterized protein</fullName>
    </submittedName>
</protein>
<keyword evidence="2" id="KW-0812">Transmembrane</keyword>
<evidence type="ECO:0000256" key="1">
    <source>
        <dbReference type="SAM" id="MobiDB-lite"/>
    </source>
</evidence>
<proteinExistence type="predicted"/>
<organism evidence="3 4">
    <name type="scientific">Ignelater luminosus</name>
    <name type="common">Cucubano</name>
    <name type="synonym">Pyrophorus luminosus</name>
    <dbReference type="NCBI Taxonomy" id="2038154"/>
    <lineage>
        <taxon>Eukaryota</taxon>
        <taxon>Metazoa</taxon>
        <taxon>Ecdysozoa</taxon>
        <taxon>Arthropoda</taxon>
        <taxon>Hexapoda</taxon>
        <taxon>Insecta</taxon>
        <taxon>Pterygota</taxon>
        <taxon>Neoptera</taxon>
        <taxon>Endopterygota</taxon>
        <taxon>Coleoptera</taxon>
        <taxon>Polyphaga</taxon>
        <taxon>Elateriformia</taxon>
        <taxon>Elateroidea</taxon>
        <taxon>Elateridae</taxon>
        <taxon>Agrypninae</taxon>
        <taxon>Pyrophorini</taxon>
        <taxon>Ignelater</taxon>
    </lineage>
</organism>
<reference evidence="3" key="1">
    <citation type="submission" date="2019-08" db="EMBL/GenBank/DDBJ databases">
        <title>The genome of the North American firefly Photinus pyralis.</title>
        <authorList>
            <consortium name="Photinus pyralis genome working group"/>
            <person name="Fallon T.R."/>
            <person name="Sander Lower S.E."/>
            <person name="Weng J.-K."/>
        </authorList>
    </citation>
    <scope>NUCLEOTIDE SEQUENCE</scope>
    <source>
        <strain evidence="3">TRF0915ILg1</strain>
        <tissue evidence="3">Whole body</tissue>
    </source>
</reference>
<feature type="transmembrane region" description="Helical" evidence="2">
    <location>
        <begin position="190"/>
        <end position="215"/>
    </location>
</feature>
<dbReference type="OrthoDB" id="10654538at2759"/>